<evidence type="ECO:0000313" key="3">
    <source>
        <dbReference type="Proteomes" id="UP001597368"/>
    </source>
</evidence>
<gene>
    <name evidence="2" type="ORF">ACFSKW_42975</name>
</gene>
<feature type="compositionally biased region" description="Polar residues" evidence="1">
    <location>
        <begin position="85"/>
        <end position="94"/>
    </location>
</feature>
<proteinExistence type="predicted"/>
<dbReference type="EMBL" id="JBHUFV010000061">
    <property type="protein sequence ID" value="MFD1938262.1"/>
    <property type="molecule type" value="Genomic_DNA"/>
</dbReference>
<sequence>MIAGEGRNQDEDDLRGGLVDARNELGAVADQVERRVNELGSAIAPPDKEHAGQLVVDARQSILEEVPLDRLRSLTSELRQVLQGLSTTAATGQQPSGGGEERTDDDIDTGFTTPE</sequence>
<evidence type="ECO:0008006" key="4">
    <source>
        <dbReference type="Google" id="ProtNLM"/>
    </source>
</evidence>
<name>A0ABW4TB83_9ACTN</name>
<comment type="caution">
    <text evidence="2">The sequence shown here is derived from an EMBL/GenBank/DDBJ whole genome shotgun (WGS) entry which is preliminary data.</text>
</comment>
<dbReference type="RefSeq" id="WP_379580148.1">
    <property type="nucleotide sequence ID" value="NZ_JBHUFV010000061.1"/>
</dbReference>
<reference evidence="3" key="1">
    <citation type="journal article" date="2019" name="Int. J. Syst. Evol. Microbiol.">
        <title>The Global Catalogue of Microorganisms (GCM) 10K type strain sequencing project: providing services to taxonomists for standard genome sequencing and annotation.</title>
        <authorList>
            <consortium name="The Broad Institute Genomics Platform"/>
            <consortium name="The Broad Institute Genome Sequencing Center for Infectious Disease"/>
            <person name="Wu L."/>
            <person name="Ma J."/>
        </authorList>
    </citation>
    <scope>NUCLEOTIDE SEQUENCE [LARGE SCALE GENOMIC DNA]</scope>
    <source>
        <strain evidence="3">ICMP 6774ER</strain>
    </source>
</reference>
<dbReference type="Proteomes" id="UP001597368">
    <property type="component" value="Unassembled WGS sequence"/>
</dbReference>
<protein>
    <recommendedName>
        <fullName evidence="4">YbaB/EbfC family nucleoid-associated protein</fullName>
    </recommendedName>
</protein>
<evidence type="ECO:0000256" key="1">
    <source>
        <dbReference type="SAM" id="MobiDB-lite"/>
    </source>
</evidence>
<organism evidence="2 3">
    <name type="scientific">Nonomuraea mangrovi</name>
    <dbReference type="NCBI Taxonomy" id="2316207"/>
    <lineage>
        <taxon>Bacteria</taxon>
        <taxon>Bacillati</taxon>
        <taxon>Actinomycetota</taxon>
        <taxon>Actinomycetes</taxon>
        <taxon>Streptosporangiales</taxon>
        <taxon>Streptosporangiaceae</taxon>
        <taxon>Nonomuraea</taxon>
    </lineage>
</organism>
<feature type="region of interest" description="Disordered" evidence="1">
    <location>
        <begin position="85"/>
        <end position="115"/>
    </location>
</feature>
<accession>A0ABW4TB83</accession>
<dbReference type="Gene3D" id="1.20.1270.10">
    <property type="match status" value="1"/>
</dbReference>
<dbReference type="InterPro" id="IPR029048">
    <property type="entry name" value="HSP70_C_sf"/>
</dbReference>
<keyword evidence="3" id="KW-1185">Reference proteome</keyword>
<evidence type="ECO:0000313" key="2">
    <source>
        <dbReference type="EMBL" id="MFD1938262.1"/>
    </source>
</evidence>